<keyword evidence="1" id="KW-0812">Transmembrane</keyword>
<proteinExistence type="predicted"/>
<keyword evidence="1" id="KW-1133">Transmembrane helix</keyword>
<accession>A0A0F6TQR1</accession>
<dbReference type="EMBL" id="CP010975">
    <property type="protein sequence ID" value="AKE52174.1"/>
    <property type="molecule type" value="Genomic_DNA"/>
</dbReference>
<dbReference type="OrthoDB" id="9886571at2"/>
<dbReference type="Proteomes" id="UP000034071">
    <property type="component" value="Chromosome"/>
</dbReference>
<dbReference type="KEGG" id="kge:TQ33_1215"/>
<keyword evidence="3" id="KW-1185">Reference proteome</keyword>
<dbReference type="STRING" id="914150.TQ33_1215"/>
<sequence>MNEHDDSLIREKISVSAKSLEVKQPSTDQDRIFQRNLDDYCEEARGPLGIKLSRWLIAATVVLSIGIASIFNGYSINESATGKQELSELIASSNKLEKQLAMYDEYSLDAKQFAAFIRLRLEVELIDEKLNQYYISNNGNFNSEVNSLWRQRVNAVKSLKSIYESETLVARI</sequence>
<organism evidence="2 3">
    <name type="scientific">Kangiella geojedonensis</name>
    <dbReference type="NCBI Taxonomy" id="914150"/>
    <lineage>
        <taxon>Bacteria</taxon>
        <taxon>Pseudomonadati</taxon>
        <taxon>Pseudomonadota</taxon>
        <taxon>Gammaproteobacteria</taxon>
        <taxon>Kangiellales</taxon>
        <taxon>Kangiellaceae</taxon>
        <taxon>Kangiella</taxon>
    </lineage>
</organism>
<dbReference type="HOGENOM" id="CLU_1553212_0_0_6"/>
<protein>
    <submittedName>
        <fullName evidence="2">Uncharacterized protein</fullName>
    </submittedName>
</protein>
<keyword evidence="1" id="KW-0472">Membrane</keyword>
<evidence type="ECO:0000313" key="3">
    <source>
        <dbReference type="Proteomes" id="UP000034071"/>
    </source>
</evidence>
<dbReference type="AlphaFoldDB" id="A0A0F6TQR1"/>
<feature type="transmembrane region" description="Helical" evidence="1">
    <location>
        <begin position="55"/>
        <end position="74"/>
    </location>
</feature>
<reference evidence="2 3" key="1">
    <citation type="submission" date="2015-02" db="EMBL/GenBank/DDBJ databases">
        <title>Complete genome sequence of Kangiella geojedonensis strain YCS-5T.</title>
        <authorList>
            <person name="Kim K.M."/>
        </authorList>
    </citation>
    <scope>NUCLEOTIDE SEQUENCE [LARGE SCALE GENOMIC DNA]</scope>
    <source>
        <strain evidence="2 3">YCS-5</strain>
    </source>
</reference>
<evidence type="ECO:0000313" key="2">
    <source>
        <dbReference type="EMBL" id="AKE52174.1"/>
    </source>
</evidence>
<name>A0A0F6TQR1_9GAMM</name>
<evidence type="ECO:0000256" key="1">
    <source>
        <dbReference type="SAM" id="Phobius"/>
    </source>
</evidence>
<dbReference type="RefSeq" id="WP_046561274.1">
    <property type="nucleotide sequence ID" value="NZ_CP010975.1"/>
</dbReference>
<gene>
    <name evidence="2" type="ORF">TQ33_1215</name>
</gene>